<dbReference type="Proteomes" id="UP000887565">
    <property type="component" value="Unplaced"/>
</dbReference>
<evidence type="ECO:0000313" key="2">
    <source>
        <dbReference type="WBParaSite" id="nRc.2.0.1.t46379-RA"/>
    </source>
</evidence>
<reference evidence="2" key="1">
    <citation type="submission" date="2022-11" db="UniProtKB">
        <authorList>
            <consortium name="WormBaseParasite"/>
        </authorList>
    </citation>
    <scope>IDENTIFICATION</scope>
</reference>
<name>A0A915L5S5_ROMCU</name>
<dbReference type="WBParaSite" id="nRc.2.0.1.t46379-RA">
    <property type="protein sequence ID" value="nRc.2.0.1.t46379-RA"/>
    <property type="gene ID" value="nRc.2.0.1.g46379"/>
</dbReference>
<sequence>MELNSLYHRKIAQFVRDNGVDKLQAFKKMDFRWMEVQNLLWKWVNNINNSTIIPLRRFWPILSQSFALTSILVPLDFPGKRQKCLFSIQNPQQCEVNLITMRNIN</sequence>
<protein>
    <submittedName>
        <fullName evidence="2">Uncharacterized protein</fullName>
    </submittedName>
</protein>
<organism evidence="1 2">
    <name type="scientific">Romanomermis culicivorax</name>
    <name type="common">Nematode worm</name>
    <dbReference type="NCBI Taxonomy" id="13658"/>
    <lineage>
        <taxon>Eukaryota</taxon>
        <taxon>Metazoa</taxon>
        <taxon>Ecdysozoa</taxon>
        <taxon>Nematoda</taxon>
        <taxon>Enoplea</taxon>
        <taxon>Dorylaimia</taxon>
        <taxon>Mermithida</taxon>
        <taxon>Mermithoidea</taxon>
        <taxon>Mermithidae</taxon>
        <taxon>Romanomermis</taxon>
    </lineage>
</organism>
<dbReference type="AlphaFoldDB" id="A0A915L5S5"/>
<keyword evidence="1" id="KW-1185">Reference proteome</keyword>
<evidence type="ECO:0000313" key="1">
    <source>
        <dbReference type="Proteomes" id="UP000887565"/>
    </source>
</evidence>
<accession>A0A915L5S5</accession>
<proteinExistence type="predicted"/>